<evidence type="ECO:0000256" key="5">
    <source>
        <dbReference type="ARBA" id="ARBA00023163"/>
    </source>
</evidence>
<evidence type="ECO:0000256" key="6">
    <source>
        <dbReference type="ARBA" id="ARBA00023242"/>
    </source>
</evidence>
<feature type="domain" description="POU-specific" evidence="12">
    <location>
        <begin position="91"/>
        <end position="168"/>
    </location>
</feature>
<reference evidence="13" key="1">
    <citation type="journal article" date="2013" name="Nature">
        <title>The genomes of four tapeworm species reveal adaptations to parasitism.</title>
        <authorList>
            <person name="Tsai I.J."/>
            <person name="Zarowiecki M."/>
            <person name="Holroyd N."/>
            <person name="Garciarrubio A."/>
            <person name="Sanchez-Flores A."/>
            <person name="Brooks K.L."/>
            <person name="Tracey A."/>
            <person name="Bobes R.J."/>
            <person name="Fragoso G."/>
            <person name="Sciutto E."/>
            <person name="Aslett M."/>
            <person name="Beasley H."/>
            <person name="Bennett H.M."/>
            <person name="Cai J."/>
            <person name="Camicia F."/>
            <person name="Clark R."/>
            <person name="Cucher M."/>
            <person name="De Silva N."/>
            <person name="Day T.A."/>
            <person name="Deplazes P."/>
            <person name="Estrada K."/>
            <person name="Fernandez C."/>
            <person name="Holland P.W."/>
            <person name="Hou J."/>
            <person name="Hu S."/>
            <person name="Huckvale T."/>
            <person name="Hung S.S."/>
            <person name="Kamenetzky L."/>
            <person name="Keane J.A."/>
            <person name="Kiss F."/>
            <person name="Koziol U."/>
            <person name="Lambert O."/>
            <person name="Liu K."/>
            <person name="Luo X."/>
            <person name="Luo Y."/>
            <person name="Macchiaroli N."/>
            <person name="Nichol S."/>
            <person name="Paps J."/>
            <person name="Parkinson J."/>
            <person name="Pouchkina-Stantcheva N."/>
            <person name="Riddiford N."/>
            <person name="Rosenzvit M."/>
            <person name="Salinas G."/>
            <person name="Wasmuth J.D."/>
            <person name="Zamanian M."/>
            <person name="Zheng Y."/>
            <person name="Cai X."/>
            <person name="Soberon X."/>
            <person name="Olson P.D."/>
            <person name="Laclette J.P."/>
            <person name="Brehm K."/>
            <person name="Berriman M."/>
            <person name="Garciarrubio A."/>
            <person name="Bobes R.J."/>
            <person name="Fragoso G."/>
            <person name="Sanchez-Flores A."/>
            <person name="Estrada K."/>
            <person name="Cevallos M.A."/>
            <person name="Morett E."/>
            <person name="Gonzalez V."/>
            <person name="Portillo T."/>
            <person name="Ochoa-Leyva A."/>
            <person name="Jose M.V."/>
            <person name="Sciutto E."/>
            <person name="Landa A."/>
            <person name="Jimenez L."/>
            <person name="Valdes V."/>
            <person name="Carrero J.C."/>
            <person name="Larralde C."/>
            <person name="Morales-Montor J."/>
            <person name="Limon-Lason J."/>
            <person name="Soberon X."/>
            <person name="Laclette J.P."/>
        </authorList>
    </citation>
    <scope>NUCLEOTIDE SEQUENCE [LARGE SCALE GENOMIC DNA]</scope>
</reference>
<evidence type="ECO:0000256" key="2">
    <source>
        <dbReference type="ARBA" id="ARBA00023015"/>
    </source>
</evidence>
<dbReference type="Gene3D" id="1.10.10.60">
    <property type="entry name" value="Homeodomain-like"/>
    <property type="match status" value="1"/>
</dbReference>
<dbReference type="InterPro" id="IPR000327">
    <property type="entry name" value="POU_dom"/>
</dbReference>
<dbReference type="InterPro" id="IPR001356">
    <property type="entry name" value="HD"/>
</dbReference>
<dbReference type="GO" id="GO:0005634">
    <property type="term" value="C:nucleus"/>
    <property type="evidence" value="ECO:0007669"/>
    <property type="project" value="UniProtKB-SubCell"/>
</dbReference>
<sequence length="278" mass="31157">MQNCFYTPSGAGLEPIPQNETKSDQLQCSNFYWPPLSTSNYNNYSYPTMQSQWGADEKSSIQHLRQWDQTQETISLHNSVSIPPMPLPQSSSSLPDSDLELFAEHFKQRRMKLGATQADVGKALGAMMIPGVESLSQSTICRFESLTLSRTNMIALRPLLQIWLDRAETLGVANGGSQGPEVSAFSAQNPAVLQQGRRKRTCITDSERRALEAYFAVQPQPSSERVAQIASLLGLPKSVVRVWFCNQRQKQKRLKCGFENARSRCVVDAKTDVDYFSR</sequence>
<dbReference type="PROSITE" id="PS50071">
    <property type="entry name" value="HOMEOBOX_2"/>
    <property type="match status" value="1"/>
</dbReference>
<dbReference type="SUPFAM" id="SSF47413">
    <property type="entry name" value="lambda repressor-like DNA-binding domains"/>
    <property type="match status" value="1"/>
</dbReference>
<dbReference type="InterPro" id="IPR009057">
    <property type="entry name" value="Homeodomain-like_sf"/>
</dbReference>
<dbReference type="Proteomes" id="UP000017246">
    <property type="component" value="Unassembled WGS sequence"/>
</dbReference>
<dbReference type="PROSITE" id="PS00465">
    <property type="entry name" value="POU_2"/>
    <property type="match status" value="1"/>
</dbReference>
<proteinExistence type="inferred from homology"/>
<dbReference type="STRING" id="6211.A0A068YCQ0"/>
<dbReference type="AlphaFoldDB" id="A0A068YCQ0"/>
<evidence type="ECO:0000256" key="10">
    <source>
        <dbReference type="SAM" id="MobiDB-lite"/>
    </source>
</evidence>
<dbReference type="Pfam" id="PF00157">
    <property type="entry name" value="Pou"/>
    <property type="match status" value="1"/>
</dbReference>
<keyword evidence="4 7" id="KW-0371">Homeobox</keyword>
<dbReference type="PANTHER" id="PTHR11636">
    <property type="entry name" value="POU DOMAIN"/>
    <property type="match status" value="1"/>
</dbReference>
<gene>
    <name evidence="13" type="ORF">EmuJ_001026300</name>
</gene>
<dbReference type="Gene3D" id="1.10.260.40">
    <property type="entry name" value="lambda repressor-like DNA-binding domains"/>
    <property type="match status" value="1"/>
</dbReference>
<dbReference type="PROSITE" id="PS00027">
    <property type="entry name" value="HOMEOBOX_1"/>
    <property type="match status" value="1"/>
</dbReference>
<reference evidence="13" key="2">
    <citation type="submission" date="2015-11" db="EMBL/GenBank/DDBJ databases">
        <authorList>
            <person name="Zhang Y."/>
            <person name="Guo Z."/>
        </authorList>
    </citation>
    <scope>NUCLEOTIDE SEQUENCE</scope>
</reference>
<dbReference type="SUPFAM" id="SSF46689">
    <property type="entry name" value="Homeodomain-like"/>
    <property type="match status" value="1"/>
</dbReference>
<dbReference type="InterPro" id="IPR017970">
    <property type="entry name" value="Homeobox_CS"/>
</dbReference>
<evidence type="ECO:0000256" key="4">
    <source>
        <dbReference type="ARBA" id="ARBA00023155"/>
    </source>
</evidence>
<dbReference type="InterPro" id="IPR050255">
    <property type="entry name" value="POU_domain_TF"/>
</dbReference>
<feature type="DNA-binding region" description="Homeobox" evidence="7">
    <location>
        <begin position="196"/>
        <end position="255"/>
    </location>
</feature>
<feature type="domain" description="Homeobox" evidence="11">
    <location>
        <begin position="194"/>
        <end position="254"/>
    </location>
</feature>
<evidence type="ECO:0000313" key="13">
    <source>
        <dbReference type="EMBL" id="CDS42548.1"/>
    </source>
</evidence>
<accession>A0A068YCQ0</accession>
<keyword evidence="3 7" id="KW-0238">DNA-binding</keyword>
<evidence type="ECO:0000256" key="9">
    <source>
        <dbReference type="RuleBase" id="RU361194"/>
    </source>
</evidence>
<keyword evidence="2" id="KW-0805">Transcription regulation</keyword>
<protein>
    <recommendedName>
        <fullName evidence="9">POU domain protein</fullName>
    </recommendedName>
</protein>
<evidence type="ECO:0000259" key="11">
    <source>
        <dbReference type="PROSITE" id="PS50071"/>
    </source>
</evidence>
<evidence type="ECO:0000256" key="1">
    <source>
        <dbReference type="ARBA" id="ARBA00004123"/>
    </source>
</evidence>
<dbReference type="GO" id="GO:0000981">
    <property type="term" value="F:DNA-binding transcription factor activity, RNA polymerase II-specific"/>
    <property type="evidence" value="ECO:0007669"/>
    <property type="project" value="InterPro"/>
</dbReference>
<dbReference type="PANTHER" id="PTHR11636:SF70">
    <property type="entry name" value="INHIBITORY POU PROTEIN"/>
    <property type="match status" value="1"/>
</dbReference>
<dbReference type="CDD" id="cd00086">
    <property type="entry name" value="homeodomain"/>
    <property type="match status" value="1"/>
</dbReference>
<dbReference type="eggNOG" id="KOG1168">
    <property type="taxonomic scope" value="Eukaryota"/>
</dbReference>
<evidence type="ECO:0000256" key="3">
    <source>
        <dbReference type="ARBA" id="ARBA00023125"/>
    </source>
</evidence>
<dbReference type="GO" id="GO:0000978">
    <property type="term" value="F:RNA polymerase II cis-regulatory region sequence-specific DNA binding"/>
    <property type="evidence" value="ECO:0007669"/>
    <property type="project" value="TreeGrafter"/>
</dbReference>
<evidence type="ECO:0000259" key="12">
    <source>
        <dbReference type="PROSITE" id="PS51179"/>
    </source>
</evidence>
<dbReference type="InterPro" id="IPR013847">
    <property type="entry name" value="POU"/>
</dbReference>
<dbReference type="OrthoDB" id="6358449at2759"/>
<keyword evidence="14" id="KW-1185">Reference proteome</keyword>
<feature type="region of interest" description="Disordered" evidence="10">
    <location>
        <begin position="1"/>
        <end position="21"/>
    </location>
</feature>
<dbReference type="SMART" id="SM00389">
    <property type="entry name" value="HOX"/>
    <property type="match status" value="1"/>
</dbReference>
<dbReference type="EMBL" id="LN902842">
    <property type="protein sequence ID" value="CDS42548.1"/>
    <property type="molecule type" value="Genomic_DNA"/>
</dbReference>
<dbReference type="SMART" id="SM00352">
    <property type="entry name" value="POU"/>
    <property type="match status" value="1"/>
</dbReference>
<dbReference type="PRINTS" id="PR00028">
    <property type="entry name" value="POUDOMAIN"/>
</dbReference>
<comment type="similarity">
    <text evidence="9">Belongs to the POU transcription factor family.</text>
</comment>
<keyword evidence="5 9" id="KW-0804">Transcription</keyword>
<comment type="subcellular location">
    <subcellularLocation>
        <location evidence="1 7 8">Nucleus</location>
    </subcellularLocation>
</comment>
<name>A0A068YCQ0_ECHMU</name>
<evidence type="ECO:0000256" key="8">
    <source>
        <dbReference type="RuleBase" id="RU000682"/>
    </source>
</evidence>
<dbReference type="FunFam" id="1.10.260.40:FF:000007">
    <property type="entry name" value="POU domain protein"/>
    <property type="match status" value="1"/>
</dbReference>
<dbReference type="PROSITE" id="PS51179">
    <property type="entry name" value="POU_3"/>
    <property type="match status" value="1"/>
</dbReference>
<evidence type="ECO:0000256" key="7">
    <source>
        <dbReference type="PROSITE-ProRule" id="PRU00108"/>
    </source>
</evidence>
<organism evidence="13 14">
    <name type="scientific">Echinococcus multilocularis</name>
    <name type="common">Fox tapeworm</name>
    <dbReference type="NCBI Taxonomy" id="6211"/>
    <lineage>
        <taxon>Eukaryota</taxon>
        <taxon>Metazoa</taxon>
        <taxon>Spiralia</taxon>
        <taxon>Lophotrochozoa</taxon>
        <taxon>Platyhelminthes</taxon>
        <taxon>Cestoda</taxon>
        <taxon>Eucestoda</taxon>
        <taxon>Cyclophyllidea</taxon>
        <taxon>Taeniidae</taxon>
        <taxon>Echinococcus</taxon>
    </lineage>
</organism>
<dbReference type="Pfam" id="PF00046">
    <property type="entry name" value="Homeodomain"/>
    <property type="match status" value="1"/>
</dbReference>
<keyword evidence="6 7" id="KW-0539">Nucleus</keyword>
<dbReference type="InterPro" id="IPR010982">
    <property type="entry name" value="Lambda_DNA-bd_dom_sf"/>
</dbReference>
<evidence type="ECO:0000313" key="14">
    <source>
        <dbReference type="Proteomes" id="UP000017246"/>
    </source>
</evidence>